<evidence type="ECO:0000259" key="8">
    <source>
        <dbReference type="Pfam" id="PF13396"/>
    </source>
</evidence>
<gene>
    <name evidence="9" type="ORF">MNBD_ACTINO01-1215</name>
</gene>
<dbReference type="Pfam" id="PF13396">
    <property type="entry name" value="PLDc_N"/>
    <property type="match status" value="1"/>
</dbReference>
<comment type="subcellular location">
    <subcellularLocation>
        <location evidence="1">Cell membrane</location>
        <topology evidence="1">Multi-pass membrane protein</topology>
    </subcellularLocation>
</comment>
<accession>A0A3B0S0I3</accession>
<evidence type="ECO:0000256" key="3">
    <source>
        <dbReference type="ARBA" id="ARBA00022692"/>
    </source>
</evidence>
<evidence type="ECO:0000259" key="7">
    <source>
        <dbReference type="Pfam" id="PF09851"/>
    </source>
</evidence>
<keyword evidence="4 6" id="KW-1133">Transmembrane helix</keyword>
<dbReference type="InterPro" id="IPR018649">
    <property type="entry name" value="SHOCT"/>
</dbReference>
<evidence type="ECO:0008006" key="10">
    <source>
        <dbReference type="Google" id="ProtNLM"/>
    </source>
</evidence>
<protein>
    <recommendedName>
        <fullName evidence="10">Cardiolipin synthase N-terminal domain-containing protein</fullName>
    </recommendedName>
</protein>
<evidence type="ECO:0000256" key="2">
    <source>
        <dbReference type="ARBA" id="ARBA00022475"/>
    </source>
</evidence>
<keyword evidence="5 6" id="KW-0472">Membrane</keyword>
<sequence>MSFFEVLWAMLVFFMWVVWIWLLITVFIDLFRDKSQNGFAKALWVLFLIFLPLLGVLVYLIARGDGMSERQYEHAAKMEEAQRKYIQKVATPASSAEELEKLAKLHKDGVLTDDEFAGQKAKLLA</sequence>
<dbReference type="GO" id="GO:0005886">
    <property type="term" value="C:plasma membrane"/>
    <property type="evidence" value="ECO:0007669"/>
    <property type="project" value="UniProtKB-SubCell"/>
</dbReference>
<dbReference type="EMBL" id="UOEI01000187">
    <property type="protein sequence ID" value="VAV96761.1"/>
    <property type="molecule type" value="Genomic_DNA"/>
</dbReference>
<proteinExistence type="predicted"/>
<name>A0A3B0S0I3_9ZZZZ</name>
<feature type="transmembrane region" description="Helical" evidence="6">
    <location>
        <begin position="6"/>
        <end position="31"/>
    </location>
</feature>
<feature type="domain" description="SHOCT" evidence="7">
    <location>
        <begin position="97"/>
        <end position="124"/>
    </location>
</feature>
<dbReference type="AlphaFoldDB" id="A0A3B0S0I3"/>
<evidence type="ECO:0000313" key="9">
    <source>
        <dbReference type="EMBL" id="VAV96761.1"/>
    </source>
</evidence>
<evidence type="ECO:0000256" key="5">
    <source>
        <dbReference type="ARBA" id="ARBA00023136"/>
    </source>
</evidence>
<reference evidence="9" key="1">
    <citation type="submission" date="2018-06" db="EMBL/GenBank/DDBJ databases">
        <authorList>
            <person name="Zhirakovskaya E."/>
        </authorList>
    </citation>
    <scope>NUCLEOTIDE SEQUENCE</scope>
</reference>
<evidence type="ECO:0000256" key="4">
    <source>
        <dbReference type="ARBA" id="ARBA00022989"/>
    </source>
</evidence>
<dbReference type="Pfam" id="PF09851">
    <property type="entry name" value="SHOCT"/>
    <property type="match status" value="1"/>
</dbReference>
<evidence type="ECO:0000256" key="6">
    <source>
        <dbReference type="SAM" id="Phobius"/>
    </source>
</evidence>
<keyword evidence="3 6" id="KW-0812">Transmembrane</keyword>
<keyword evidence="2" id="KW-1003">Cell membrane</keyword>
<dbReference type="InterPro" id="IPR027379">
    <property type="entry name" value="CLS_N"/>
</dbReference>
<organism evidence="9">
    <name type="scientific">hydrothermal vent metagenome</name>
    <dbReference type="NCBI Taxonomy" id="652676"/>
    <lineage>
        <taxon>unclassified sequences</taxon>
        <taxon>metagenomes</taxon>
        <taxon>ecological metagenomes</taxon>
    </lineage>
</organism>
<evidence type="ECO:0000256" key="1">
    <source>
        <dbReference type="ARBA" id="ARBA00004651"/>
    </source>
</evidence>
<feature type="domain" description="Cardiolipin synthase N-terminal" evidence="8">
    <location>
        <begin position="17"/>
        <end position="63"/>
    </location>
</feature>
<feature type="transmembrane region" description="Helical" evidence="6">
    <location>
        <begin position="43"/>
        <end position="62"/>
    </location>
</feature>